<feature type="non-terminal residue" evidence="8">
    <location>
        <position position="1"/>
    </location>
</feature>
<evidence type="ECO:0000313" key="11">
    <source>
        <dbReference type="Proteomes" id="UP001152797"/>
    </source>
</evidence>
<evidence type="ECO:0000256" key="2">
    <source>
        <dbReference type="ARBA" id="ARBA00022679"/>
    </source>
</evidence>
<dbReference type="Pfam" id="PF00069">
    <property type="entry name" value="Pkinase"/>
    <property type="match status" value="1"/>
</dbReference>
<keyword evidence="2" id="KW-0808">Transferase</keyword>
<keyword evidence="4 10" id="KW-0418">Kinase</keyword>
<dbReference type="InterPro" id="IPR011009">
    <property type="entry name" value="Kinase-like_dom_sf"/>
</dbReference>
<reference evidence="8" key="1">
    <citation type="submission" date="2022-10" db="EMBL/GenBank/DDBJ databases">
        <authorList>
            <person name="Chen Y."/>
            <person name="Dougan E. K."/>
            <person name="Chan C."/>
            <person name="Rhodes N."/>
            <person name="Thang M."/>
        </authorList>
    </citation>
    <scope>NUCLEOTIDE SEQUENCE</scope>
</reference>
<dbReference type="AlphaFoldDB" id="A0A9P1CJD6"/>
<dbReference type="Gene3D" id="1.10.510.10">
    <property type="entry name" value="Transferase(Phosphotransferase) domain 1"/>
    <property type="match status" value="1"/>
</dbReference>
<evidence type="ECO:0000256" key="6">
    <source>
        <dbReference type="SAM" id="MobiDB-lite"/>
    </source>
</evidence>
<evidence type="ECO:0000313" key="8">
    <source>
        <dbReference type="EMBL" id="CAI3992461.1"/>
    </source>
</evidence>
<dbReference type="SUPFAM" id="SSF56112">
    <property type="entry name" value="Protein kinase-like (PK-like)"/>
    <property type="match status" value="1"/>
</dbReference>
<gene>
    <name evidence="8" type="ORF">C1SCF055_LOCUS19293</name>
</gene>
<name>A0A9P1CJD6_9DINO</name>
<keyword evidence="5" id="KW-0067">ATP-binding</keyword>
<dbReference type="EMBL" id="CAMXCT030001715">
    <property type="protein sequence ID" value="CAL4779773.1"/>
    <property type="molecule type" value="Genomic_DNA"/>
</dbReference>
<proteinExistence type="predicted"/>
<dbReference type="SMART" id="SM00220">
    <property type="entry name" value="S_TKc"/>
    <property type="match status" value="1"/>
</dbReference>
<organism evidence="8">
    <name type="scientific">Cladocopium goreaui</name>
    <dbReference type="NCBI Taxonomy" id="2562237"/>
    <lineage>
        <taxon>Eukaryota</taxon>
        <taxon>Sar</taxon>
        <taxon>Alveolata</taxon>
        <taxon>Dinophyceae</taxon>
        <taxon>Suessiales</taxon>
        <taxon>Symbiodiniaceae</taxon>
        <taxon>Cladocopium</taxon>
    </lineage>
</organism>
<dbReference type="PANTHER" id="PTHR24351">
    <property type="entry name" value="RIBOSOMAL PROTEIN S6 KINASE"/>
    <property type="match status" value="1"/>
</dbReference>
<feature type="region of interest" description="Disordered" evidence="6">
    <location>
        <begin position="1"/>
        <end position="25"/>
    </location>
</feature>
<evidence type="ECO:0000256" key="3">
    <source>
        <dbReference type="ARBA" id="ARBA00022741"/>
    </source>
</evidence>
<keyword evidence="3" id="KW-0547">Nucleotide-binding</keyword>
<evidence type="ECO:0000313" key="10">
    <source>
        <dbReference type="EMBL" id="CAL4779773.1"/>
    </source>
</evidence>
<feature type="compositionally biased region" description="Gly residues" evidence="6">
    <location>
        <begin position="362"/>
        <end position="383"/>
    </location>
</feature>
<evidence type="ECO:0000256" key="5">
    <source>
        <dbReference type="ARBA" id="ARBA00022840"/>
    </source>
</evidence>
<dbReference type="PROSITE" id="PS50011">
    <property type="entry name" value="PROTEIN_KINASE_DOM"/>
    <property type="match status" value="1"/>
</dbReference>
<feature type="domain" description="Protein kinase" evidence="7">
    <location>
        <begin position="1"/>
        <end position="346"/>
    </location>
</feature>
<dbReference type="OrthoDB" id="4062651at2759"/>
<feature type="region of interest" description="Disordered" evidence="6">
    <location>
        <begin position="353"/>
        <end position="433"/>
    </location>
</feature>
<reference evidence="9" key="2">
    <citation type="submission" date="2024-04" db="EMBL/GenBank/DDBJ databases">
        <authorList>
            <person name="Chen Y."/>
            <person name="Shah S."/>
            <person name="Dougan E. K."/>
            <person name="Thang M."/>
            <person name="Chan C."/>
        </authorList>
    </citation>
    <scope>NUCLEOTIDE SEQUENCE [LARGE SCALE GENOMIC DNA]</scope>
</reference>
<comment type="caution">
    <text evidence="8">The sequence shown here is derived from an EMBL/GenBank/DDBJ whole genome shotgun (WGS) entry which is preliminary data.</text>
</comment>
<dbReference type="InterPro" id="IPR000719">
    <property type="entry name" value="Prot_kinase_dom"/>
</dbReference>
<evidence type="ECO:0000256" key="4">
    <source>
        <dbReference type="ARBA" id="ARBA00022777"/>
    </source>
</evidence>
<evidence type="ECO:0000259" key="7">
    <source>
        <dbReference type="PROSITE" id="PS50011"/>
    </source>
</evidence>
<dbReference type="Proteomes" id="UP001152797">
    <property type="component" value="Unassembled WGS sequence"/>
</dbReference>
<dbReference type="GO" id="GO:0004674">
    <property type="term" value="F:protein serine/threonine kinase activity"/>
    <property type="evidence" value="ECO:0007669"/>
    <property type="project" value="UniProtKB-KW"/>
</dbReference>
<sequence length="638" mass="68732">RVAVERSMRALSPVPPPRVSTPEPFRGDAALSVQLTESEQSRRACLRGLLQKAVLGQETHINYITGSNLVPIIPLLLADVVCEPARKRLAFGRTEYATHVLVAPRPYAEMAEHPDECSHVWLTHLLFNLSRRGALRWDVKQSYSITSRQLIMREETQLLDVRKIHRLDVVAVKSSGSAEFLCETNVRTGVGSGCGTGSIWSLMSHLGSSADRCEGRECGPSRRASGPDRLRHCIMAEDAEAPACNMDDEVAMRKRVGSPGYVAPEIIMHKPYNEKVDVFAAGVILYFMLRGKLPFSAETQDGTLETINRHVDARPSAFECFYKVYSMASPEVRSSEAFQIAKMGLVRLGELDRKANTPQGTGSQGTGSQGIGSHGTGSHGTGSHGSSTGSNSLTPGPVRTSGSRTSRTSGASRTSQASLPASPAVSERTEIDQTDQSTSLCLAAHSGDPGNTFSCYATLPPAVCPQLLSGSTSFTPVRQMCNVVDLPKDFSSIAEDRSDTVTLPRVPRPSDARTGFALVAAEAPTSSSGTLPVPPASARLSLPVTPVHLVGGEFLPPCPRLPQHRCLRLQRNLKSEVLEAPQRGFRSDSTRLVEWRRGAPLVVQLEKGAYCVGEVWAMVGRRCSNIEQGASGPITSNA</sequence>
<dbReference type="EMBL" id="CAMXCT020001715">
    <property type="protein sequence ID" value="CAL1145836.1"/>
    <property type="molecule type" value="Genomic_DNA"/>
</dbReference>
<protein>
    <submittedName>
        <fullName evidence="10">Phosphoenolpyruvate carboxylase kinase 2 (AtPPCK2)</fullName>
    </submittedName>
</protein>
<feature type="compositionally biased region" description="Low complexity" evidence="6">
    <location>
        <begin position="399"/>
        <end position="418"/>
    </location>
</feature>
<evidence type="ECO:0000313" key="9">
    <source>
        <dbReference type="EMBL" id="CAL1145836.1"/>
    </source>
</evidence>
<evidence type="ECO:0000256" key="1">
    <source>
        <dbReference type="ARBA" id="ARBA00022527"/>
    </source>
</evidence>
<accession>A0A9P1CJD6</accession>
<keyword evidence="1" id="KW-0723">Serine/threonine-protein kinase</keyword>
<dbReference type="GO" id="GO:0005524">
    <property type="term" value="F:ATP binding"/>
    <property type="evidence" value="ECO:0007669"/>
    <property type="project" value="UniProtKB-KW"/>
</dbReference>
<keyword evidence="11" id="KW-1185">Reference proteome</keyword>
<dbReference type="EMBL" id="CAMXCT010001715">
    <property type="protein sequence ID" value="CAI3992461.1"/>
    <property type="molecule type" value="Genomic_DNA"/>
</dbReference>
<feature type="non-terminal residue" evidence="8">
    <location>
        <position position="638"/>
    </location>
</feature>